<proteinExistence type="predicted"/>
<sequence>MPESWSLGGVTVNGQTGLAERPRELAGRSHLFRPGPGRVMWLGHRWPHYDYWEYFGSAPELVNERVLMLQYAVS</sequence>
<name>A0AC58MV38_CASCN</name>
<gene>
    <name evidence="2" type="primary">Tmem167a</name>
</gene>
<evidence type="ECO:0000313" key="1">
    <source>
        <dbReference type="Proteomes" id="UP001732720"/>
    </source>
</evidence>
<protein>
    <submittedName>
        <fullName evidence="2">Protein kish-A isoform X1</fullName>
    </submittedName>
</protein>
<reference evidence="2" key="1">
    <citation type="submission" date="2025-08" db="UniProtKB">
        <authorList>
            <consortium name="RefSeq"/>
        </authorList>
    </citation>
    <scope>IDENTIFICATION</scope>
</reference>
<evidence type="ECO:0000313" key="2">
    <source>
        <dbReference type="RefSeq" id="XP_073933256.1"/>
    </source>
</evidence>
<organism evidence="1 2">
    <name type="scientific">Castor canadensis</name>
    <name type="common">American beaver</name>
    <dbReference type="NCBI Taxonomy" id="51338"/>
    <lineage>
        <taxon>Eukaryota</taxon>
        <taxon>Metazoa</taxon>
        <taxon>Chordata</taxon>
        <taxon>Craniata</taxon>
        <taxon>Vertebrata</taxon>
        <taxon>Euteleostomi</taxon>
        <taxon>Mammalia</taxon>
        <taxon>Eutheria</taxon>
        <taxon>Euarchontoglires</taxon>
        <taxon>Glires</taxon>
        <taxon>Rodentia</taxon>
        <taxon>Castorimorpha</taxon>
        <taxon>Castoridae</taxon>
        <taxon>Castor</taxon>
    </lineage>
</organism>
<accession>A0AC58MV38</accession>
<keyword evidence="1" id="KW-1185">Reference proteome</keyword>
<dbReference type="Proteomes" id="UP001732720">
    <property type="component" value="Chromosome 6"/>
</dbReference>
<dbReference type="RefSeq" id="XP_073933256.1">
    <property type="nucleotide sequence ID" value="XM_074077155.1"/>
</dbReference>